<evidence type="ECO:0000313" key="6">
    <source>
        <dbReference type="Proteomes" id="UP000613512"/>
    </source>
</evidence>
<keyword evidence="2" id="KW-0547">Nucleotide-binding</keyword>
<dbReference type="Proteomes" id="UP000613512">
    <property type="component" value="Unassembled WGS sequence"/>
</dbReference>
<dbReference type="Pfam" id="PF13304">
    <property type="entry name" value="AAA_21"/>
    <property type="match status" value="1"/>
</dbReference>
<name>A0A916RRL4_9BACI</name>
<dbReference type="Gene3D" id="3.40.50.300">
    <property type="entry name" value="P-loop containing nucleotide triphosphate hydrolases"/>
    <property type="match status" value="1"/>
</dbReference>
<dbReference type="InterPro" id="IPR051782">
    <property type="entry name" value="ABC_Transporter_VariousFunc"/>
</dbReference>
<dbReference type="SUPFAM" id="SSF52540">
    <property type="entry name" value="P-loop containing nucleoside triphosphate hydrolases"/>
    <property type="match status" value="1"/>
</dbReference>
<dbReference type="RefSeq" id="WP_229740635.1">
    <property type="nucleotide sequence ID" value="NZ_BMEY01000003.1"/>
</dbReference>
<protein>
    <recommendedName>
        <fullName evidence="4">ATPase AAA-type core domain-containing protein</fullName>
    </recommendedName>
</protein>
<dbReference type="AlphaFoldDB" id="A0A916RRL4"/>
<evidence type="ECO:0000256" key="2">
    <source>
        <dbReference type="ARBA" id="ARBA00022741"/>
    </source>
</evidence>
<keyword evidence="3" id="KW-0067">ATP-binding</keyword>
<accession>A0A916RRL4</accession>
<feature type="domain" description="ATPase AAA-type core" evidence="4">
    <location>
        <begin position="6"/>
        <end position="54"/>
    </location>
</feature>
<dbReference type="InterPro" id="IPR027417">
    <property type="entry name" value="P-loop_NTPase"/>
</dbReference>
<reference evidence="5" key="2">
    <citation type="submission" date="2020-09" db="EMBL/GenBank/DDBJ databases">
        <authorList>
            <person name="Sun Q."/>
            <person name="Zhou Y."/>
        </authorList>
    </citation>
    <scope>NUCLEOTIDE SEQUENCE</scope>
    <source>
        <strain evidence="5">CGMCC 1.12408</strain>
    </source>
</reference>
<keyword evidence="6" id="KW-1185">Reference proteome</keyword>
<comment type="caution">
    <text evidence="5">The sequence shown here is derived from an EMBL/GenBank/DDBJ whole genome shotgun (WGS) entry which is preliminary data.</text>
</comment>
<gene>
    <name evidence="5" type="ORF">GCM10008025_07650</name>
</gene>
<evidence type="ECO:0000256" key="1">
    <source>
        <dbReference type="ARBA" id="ARBA00022448"/>
    </source>
</evidence>
<evidence type="ECO:0000256" key="3">
    <source>
        <dbReference type="ARBA" id="ARBA00022840"/>
    </source>
</evidence>
<keyword evidence="1" id="KW-0813">Transport</keyword>
<dbReference type="GO" id="GO:0005524">
    <property type="term" value="F:ATP binding"/>
    <property type="evidence" value="ECO:0007669"/>
    <property type="project" value="UniProtKB-KW"/>
</dbReference>
<reference evidence="5" key="1">
    <citation type="journal article" date="2014" name="Int. J. Syst. Evol. Microbiol.">
        <title>Complete genome sequence of Corynebacterium casei LMG S-19264T (=DSM 44701T), isolated from a smear-ripened cheese.</title>
        <authorList>
            <consortium name="US DOE Joint Genome Institute (JGI-PGF)"/>
            <person name="Walter F."/>
            <person name="Albersmeier A."/>
            <person name="Kalinowski J."/>
            <person name="Ruckert C."/>
        </authorList>
    </citation>
    <scope>NUCLEOTIDE SEQUENCE</scope>
    <source>
        <strain evidence="5">CGMCC 1.12408</strain>
    </source>
</reference>
<organism evidence="5 6">
    <name type="scientific">Ornithinibacillus halotolerans</name>
    <dbReference type="NCBI Taxonomy" id="1274357"/>
    <lineage>
        <taxon>Bacteria</taxon>
        <taxon>Bacillati</taxon>
        <taxon>Bacillota</taxon>
        <taxon>Bacilli</taxon>
        <taxon>Bacillales</taxon>
        <taxon>Bacillaceae</taxon>
        <taxon>Ornithinibacillus</taxon>
    </lineage>
</organism>
<evidence type="ECO:0000313" key="5">
    <source>
        <dbReference type="EMBL" id="GGA66301.1"/>
    </source>
</evidence>
<evidence type="ECO:0000259" key="4">
    <source>
        <dbReference type="Pfam" id="PF13304"/>
    </source>
</evidence>
<dbReference type="EMBL" id="BMEY01000003">
    <property type="protein sequence ID" value="GGA66301.1"/>
    <property type="molecule type" value="Genomic_DNA"/>
</dbReference>
<dbReference type="GO" id="GO:0016887">
    <property type="term" value="F:ATP hydrolysis activity"/>
    <property type="evidence" value="ECO:0007669"/>
    <property type="project" value="InterPro"/>
</dbReference>
<proteinExistence type="predicted"/>
<sequence length="151" mass="17428">MKTSLLFALRHEPDLLIMDEPTSGLDPIFRRKLLDLLQELMIKENQTIFLSTHITNDLDKIADYIVFINEGKILLHMDMEEIKESFYIVKGKKDLIDSDTRDLFTGIQITQTGFHGLFEGNASILQPLGETIVLENATLEDMMYYMTRKEA</sequence>
<dbReference type="PANTHER" id="PTHR42939:SF3">
    <property type="entry name" value="ABC TRANSPORTER ATP-BINDING COMPONENT"/>
    <property type="match status" value="1"/>
</dbReference>
<dbReference type="PANTHER" id="PTHR42939">
    <property type="entry name" value="ABC TRANSPORTER ATP-BINDING PROTEIN ALBC-RELATED"/>
    <property type="match status" value="1"/>
</dbReference>
<dbReference type="InterPro" id="IPR003959">
    <property type="entry name" value="ATPase_AAA_core"/>
</dbReference>